<accession>A0A8R1XQK8</accession>
<evidence type="ECO:0000313" key="2">
    <source>
        <dbReference type="Proteomes" id="UP000024404"/>
    </source>
</evidence>
<dbReference type="EnsemblMetazoa" id="OVOC12096.1">
    <property type="protein sequence ID" value="OVOC12096.1"/>
    <property type="gene ID" value="WBGene00248905"/>
</dbReference>
<name>A0A8R1XQK8_ONCVO</name>
<proteinExistence type="predicted"/>
<dbReference type="EMBL" id="CMVM020000394">
    <property type="status" value="NOT_ANNOTATED_CDS"/>
    <property type="molecule type" value="Genomic_DNA"/>
</dbReference>
<protein>
    <submittedName>
        <fullName evidence="1">Uncharacterized protein</fullName>
    </submittedName>
</protein>
<organism evidence="1 2">
    <name type="scientific">Onchocerca volvulus</name>
    <dbReference type="NCBI Taxonomy" id="6282"/>
    <lineage>
        <taxon>Eukaryota</taxon>
        <taxon>Metazoa</taxon>
        <taxon>Ecdysozoa</taxon>
        <taxon>Nematoda</taxon>
        <taxon>Chromadorea</taxon>
        <taxon>Rhabditida</taxon>
        <taxon>Spirurina</taxon>
        <taxon>Spiruromorpha</taxon>
        <taxon>Filarioidea</taxon>
        <taxon>Onchocercidae</taxon>
        <taxon>Onchocerca</taxon>
    </lineage>
</organism>
<evidence type="ECO:0000313" key="1">
    <source>
        <dbReference type="EnsemblMetazoa" id="OVOC12096.1"/>
    </source>
</evidence>
<reference evidence="1" key="2">
    <citation type="submission" date="2022-06" db="UniProtKB">
        <authorList>
            <consortium name="EnsemblMetazoa"/>
        </authorList>
    </citation>
    <scope>IDENTIFICATION</scope>
</reference>
<dbReference type="AlphaFoldDB" id="A0A8R1XQK8"/>
<dbReference type="Proteomes" id="UP000024404">
    <property type="component" value="Unassembled WGS sequence"/>
</dbReference>
<keyword evidence="2" id="KW-1185">Reference proteome</keyword>
<reference evidence="2" key="1">
    <citation type="submission" date="2013-10" db="EMBL/GenBank/DDBJ databases">
        <title>Genome sequencing of Onchocerca volvulus.</title>
        <authorList>
            <person name="Cotton J."/>
            <person name="Tsai J."/>
            <person name="Stanley E."/>
            <person name="Tracey A."/>
            <person name="Holroyd N."/>
            <person name="Lustigman S."/>
            <person name="Berriman M."/>
        </authorList>
    </citation>
    <scope>NUCLEOTIDE SEQUENCE</scope>
</reference>
<sequence length="106" mass="12605">MRRCEWLLRCGQSLRKEKIRKKSTFVQQLNETIISEFEFPMRDLRTDEVFFSKCKDKEFEFRKSPTTSHFCESFTYNVCAIDDKITAILGCNVSARKSKRNCMSVR</sequence>